<protein>
    <submittedName>
        <fullName evidence="1">Uncharacterized protein</fullName>
    </submittedName>
</protein>
<accession>A0A1C3XER7</accession>
<gene>
    <name evidence="1" type="ORF">GA0061101_1344</name>
</gene>
<dbReference type="EMBL" id="FMAF01000034">
    <property type="protein sequence ID" value="SCB50606.1"/>
    <property type="molecule type" value="Genomic_DNA"/>
</dbReference>
<dbReference type="AlphaFoldDB" id="A0A1C3XER7"/>
<evidence type="ECO:0000313" key="2">
    <source>
        <dbReference type="Proteomes" id="UP000199205"/>
    </source>
</evidence>
<dbReference type="Proteomes" id="UP000199205">
    <property type="component" value="Unassembled WGS sequence"/>
</dbReference>
<proteinExistence type="predicted"/>
<evidence type="ECO:0000313" key="1">
    <source>
        <dbReference type="EMBL" id="SCB50606.1"/>
    </source>
</evidence>
<sequence>MLRVKRDSFGGPAGNAVPSLGEIGGRVFVLEAVATTALTRLLRHCAADGQTEHIEALRRAIERKCREANLPEAQIAAASEYAQELFKDAMERAGKTPVIGQ</sequence>
<organism evidence="1 2">
    <name type="scientific">Rhizobium lusitanum</name>
    <dbReference type="NCBI Taxonomy" id="293958"/>
    <lineage>
        <taxon>Bacteria</taxon>
        <taxon>Pseudomonadati</taxon>
        <taxon>Pseudomonadota</taxon>
        <taxon>Alphaproteobacteria</taxon>
        <taxon>Hyphomicrobiales</taxon>
        <taxon>Rhizobiaceae</taxon>
        <taxon>Rhizobium/Agrobacterium group</taxon>
        <taxon>Rhizobium</taxon>
    </lineage>
</organism>
<name>A0A1C3XER7_9HYPH</name>
<reference evidence="1 2" key="1">
    <citation type="submission" date="2016-08" db="EMBL/GenBank/DDBJ databases">
        <authorList>
            <person name="Seilhamer J.J."/>
        </authorList>
    </citation>
    <scope>NUCLEOTIDE SEQUENCE [LARGE SCALE GENOMIC DNA]</scope>
    <source>
        <strain evidence="1 2">P1-7</strain>
    </source>
</reference>